<proteinExistence type="predicted"/>
<accession>A0A0R2LED6</accession>
<dbReference type="STRING" id="993692.IV57_GL001414"/>
<dbReference type="Proteomes" id="UP000051006">
    <property type="component" value="Unassembled WGS sequence"/>
</dbReference>
<dbReference type="RefSeq" id="WP_057879891.1">
    <property type="nucleotide sequence ID" value="NZ_JQCF01000003.1"/>
</dbReference>
<dbReference type="PATRIC" id="fig|993692.3.peg.1434"/>
<evidence type="ECO:0000313" key="2">
    <source>
        <dbReference type="Proteomes" id="UP000051006"/>
    </source>
</evidence>
<dbReference type="AlphaFoldDB" id="A0A0R2LED6"/>
<organism evidence="1 2">
    <name type="scientific">Companilactobacillus kimchiensis</name>
    <dbReference type="NCBI Taxonomy" id="993692"/>
    <lineage>
        <taxon>Bacteria</taxon>
        <taxon>Bacillati</taxon>
        <taxon>Bacillota</taxon>
        <taxon>Bacilli</taxon>
        <taxon>Lactobacillales</taxon>
        <taxon>Lactobacillaceae</taxon>
        <taxon>Companilactobacillus</taxon>
    </lineage>
</organism>
<keyword evidence="2" id="KW-1185">Reference proteome</keyword>
<dbReference type="EMBL" id="JQCF01000003">
    <property type="protein sequence ID" value="KRO00312.1"/>
    <property type="molecule type" value="Genomic_DNA"/>
</dbReference>
<protein>
    <submittedName>
        <fullName evidence="1">Uncharacterized protein</fullName>
    </submittedName>
</protein>
<gene>
    <name evidence="1" type="ORF">IV57_GL001414</name>
</gene>
<comment type="caution">
    <text evidence="1">The sequence shown here is derived from an EMBL/GenBank/DDBJ whole genome shotgun (WGS) entry which is preliminary data.</text>
</comment>
<dbReference type="OrthoDB" id="2304710at2"/>
<reference evidence="1 2" key="1">
    <citation type="journal article" date="2015" name="Genome Announc.">
        <title>Expanding the biotechnology potential of lactobacilli through comparative genomics of 213 strains and associated genera.</title>
        <authorList>
            <person name="Sun Z."/>
            <person name="Harris H.M."/>
            <person name="McCann A."/>
            <person name="Guo C."/>
            <person name="Argimon S."/>
            <person name="Zhang W."/>
            <person name="Yang X."/>
            <person name="Jeffery I.B."/>
            <person name="Cooney J.C."/>
            <person name="Kagawa T.F."/>
            <person name="Liu W."/>
            <person name="Song Y."/>
            <person name="Salvetti E."/>
            <person name="Wrobel A."/>
            <person name="Rasinkangas P."/>
            <person name="Parkhill J."/>
            <person name="Rea M.C."/>
            <person name="O'Sullivan O."/>
            <person name="Ritari J."/>
            <person name="Douillard F.P."/>
            <person name="Paul Ross R."/>
            <person name="Yang R."/>
            <person name="Briner A.E."/>
            <person name="Felis G.E."/>
            <person name="de Vos W.M."/>
            <person name="Barrangou R."/>
            <person name="Klaenhammer T.R."/>
            <person name="Caufield P.W."/>
            <person name="Cui Y."/>
            <person name="Zhang H."/>
            <person name="O'Toole P.W."/>
        </authorList>
    </citation>
    <scope>NUCLEOTIDE SEQUENCE [LARGE SCALE GENOMIC DNA]</scope>
    <source>
        <strain evidence="1 2">DSM 24716</strain>
    </source>
</reference>
<sequence>MNHIDESLNIVSQKIANFNHETKLNLKLHVEHELETHKKILPRGFFYGAIHEQIEAVVDEKMDQFTKTQNIDFKPKELYGYLAAQLKTSPTLSKQQLHYLAFEHLAQNSDSKFLKKIFNKLRKGTL</sequence>
<name>A0A0R2LED6_9LACO</name>
<evidence type="ECO:0000313" key="1">
    <source>
        <dbReference type="EMBL" id="KRO00312.1"/>
    </source>
</evidence>